<dbReference type="EMBL" id="CP012541">
    <property type="protein sequence ID" value="ALF47216.1"/>
    <property type="molecule type" value="Genomic_DNA"/>
</dbReference>
<gene>
    <name evidence="1" type="ORF">CCON33237_0512</name>
</gene>
<accession>A0A0M4STP0</accession>
<proteinExistence type="predicted"/>
<name>A0A0M4STP0_9BACT</name>
<evidence type="ECO:0000313" key="1">
    <source>
        <dbReference type="EMBL" id="ALF47216.1"/>
    </source>
</evidence>
<sequence length="160" mass="18522">MGRRVLLLVVVLLFVILGLVGISLVKFASVNFSQIHEENITNEQNLTKSTTSNINWMSELATIRKRDYVLPVNEIFIEYNRPKIEKPKITAYELLIDKNDIYSMFCLMQTLRKSEVDFTVVKDGAKSQIFLNTQDSKLLQNIILELRVYDIHSSVREVKL</sequence>
<dbReference type="PATRIC" id="fig|199.248.peg.538"/>
<dbReference type="AlphaFoldDB" id="A0A0M4STP0"/>
<dbReference type="GeneID" id="28662182"/>
<reference evidence="2" key="1">
    <citation type="submission" date="2015-08" db="EMBL/GenBank/DDBJ databases">
        <title>Comparative genomics of the Campylobacter concisus group.</title>
        <authorList>
            <person name="Miller W.G."/>
            <person name="Yee E."/>
            <person name="Chapman M.H."/>
            <person name="Huynh S."/>
            <person name="Bono J.L."/>
            <person name="On S.L.W."/>
            <person name="St Leger J."/>
            <person name="Foster G."/>
            <person name="Parker C.T."/>
        </authorList>
    </citation>
    <scope>NUCLEOTIDE SEQUENCE [LARGE SCALE GENOMIC DNA]</scope>
    <source>
        <strain evidence="2">ATCC 33237</strain>
    </source>
</reference>
<dbReference type="KEGG" id="ccoc:CCON33237_0512"/>
<organism evidence="1 2">
    <name type="scientific">Campylobacter concisus</name>
    <dbReference type="NCBI Taxonomy" id="199"/>
    <lineage>
        <taxon>Bacteria</taxon>
        <taxon>Pseudomonadati</taxon>
        <taxon>Campylobacterota</taxon>
        <taxon>Epsilonproteobacteria</taxon>
        <taxon>Campylobacterales</taxon>
        <taxon>Campylobacteraceae</taxon>
        <taxon>Campylobacter</taxon>
    </lineage>
</organism>
<dbReference type="Proteomes" id="UP000066049">
    <property type="component" value="Chromosome"/>
</dbReference>
<dbReference type="RefSeq" id="WP_054196265.1">
    <property type="nucleotide sequence ID" value="NZ_CABMKQ010000002.1"/>
</dbReference>
<evidence type="ECO:0000313" key="2">
    <source>
        <dbReference type="Proteomes" id="UP000066049"/>
    </source>
</evidence>
<protein>
    <submittedName>
        <fullName evidence="1">Uncharacterized protein</fullName>
    </submittedName>
</protein>